<gene>
    <name evidence="2" type="ORF">L198_07358</name>
</gene>
<name>A0A1E3ICM7_9TREE</name>
<keyword evidence="3" id="KW-1185">Reference proteome</keyword>
<feature type="coiled-coil region" evidence="1">
    <location>
        <begin position="58"/>
        <end position="98"/>
    </location>
</feature>
<dbReference type="RefSeq" id="XP_019028716.1">
    <property type="nucleotide sequence ID" value="XM_019179360.1"/>
</dbReference>
<dbReference type="Proteomes" id="UP000094819">
    <property type="component" value="Unassembled WGS sequence"/>
</dbReference>
<comment type="caution">
    <text evidence="2">The sequence shown here is derived from an EMBL/GenBank/DDBJ whole genome shotgun (WGS) entry which is preliminary data.</text>
</comment>
<dbReference type="GeneID" id="30196569"/>
<evidence type="ECO:0000313" key="2">
    <source>
        <dbReference type="EMBL" id="ODN86339.1"/>
    </source>
</evidence>
<evidence type="ECO:0000256" key="1">
    <source>
        <dbReference type="SAM" id="Coils"/>
    </source>
</evidence>
<dbReference type="EMBL" id="AWGH01000032">
    <property type="protein sequence ID" value="ODN86339.1"/>
    <property type="molecule type" value="Genomic_DNA"/>
</dbReference>
<evidence type="ECO:0000313" key="3">
    <source>
        <dbReference type="Proteomes" id="UP000094819"/>
    </source>
</evidence>
<reference evidence="2 3" key="1">
    <citation type="submission" date="2016-06" db="EMBL/GenBank/DDBJ databases">
        <title>Evolution of pathogenesis and genome organization in the Tremellales.</title>
        <authorList>
            <person name="Cuomo C."/>
            <person name="Litvintseva A."/>
            <person name="Heitman J."/>
            <person name="Chen Y."/>
            <person name="Sun S."/>
            <person name="Springer D."/>
            <person name="Dromer F."/>
            <person name="Young S."/>
            <person name="Zeng Q."/>
            <person name="Chapman S."/>
            <person name="Gujja S."/>
            <person name="Saif S."/>
            <person name="Birren B."/>
        </authorList>
    </citation>
    <scope>NUCLEOTIDE SEQUENCE [LARGE SCALE GENOMIC DNA]</scope>
    <source>
        <strain evidence="2 3">CBS 7118</strain>
    </source>
</reference>
<accession>A0A1E3ICM7</accession>
<sequence length="119" mass="13664">MSVDTISHSLAHTTLSDAKGPSFASCATSHEKSLFMQAYDEACKKALDEFDEEKRLDLEEVLEMLKEYADLKERERTKQVIEEQIAEDKAELVESLEQNRLHILRTGGFPYFVQLKINL</sequence>
<proteinExistence type="predicted"/>
<dbReference type="OrthoDB" id="2577917at2759"/>
<organism evidence="2 3">
    <name type="scientific">Cryptococcus wingfieldii CBS 7118</name>
    <dbReference type="NCBI Taxonomy" id="1295528"/>
    <lineage>
        <taxon>Eukaryota</taxon>
        <taxon>Fungi</taxon>
        <taxon>Dikarya</taxon>
        <taxon>Basidiomycota</taxon>
        <taxon>Agaricomycotina</taxon>
        <taxon>Tremellomycetes</taxon>
        <taxon>Tremellales</taxon>
        <taxon>Cryptococcaceae</taxon>
        <taxon>Cryptococcus</taxon>
    </lineage>
</organism>
<dbReference type="AlphaFoldDB" id="A0A1E3ICM7"/>
<protein>
    <submittedName>
        <fullName evidence="2">Uncharacterized protein</fullName>
    </submittedName>
</protein>
<keyword evidence="1" id="KW-0175">Coiled coil</keyword>